<feature type="domain" description="S-adenosylmethionine-dependent methyltransferase" evidence="4">
    <location>
        <begin position="182"/>
        <end position="347"/>
    </location>
</feature>
<dbReference type="Pfam" id="PF17785">
    <property type="entry name" value="PUA_3"/>
    <property type="match status" value="1"/>
</dbReference>
<organism evidence="6 7">
    <name type="scientific">Natranaerovirga pectinivora</name>
    <dbReference type="NCBI Taxonomy" id="682400"/>
    <lineage>
        <taxon>Bacteria</taxon>
        <taxon>Bacillati</taxon>
        <taxon>Bacillota</taxon>
        <taxon>Clostridia</taxon>
        <taxon>Lachnospirales</taxon>
        <taxon>Natranaerovirgaceae</taxon>
        <taxon>Natranaerovirga</taxon>
    </lineage>
</organism>
<evidence type="ECO:0000313" key="6">
    <source>
        <dbReference type="EMBL" id="TCT16057.1"/>
    </source>
</evidence>
<dbReference type="GO" id="GO:0032259">
    <property type="term" value="P:methylation"/>
    <property type="evidence" value="ECO:0007669"/>
    <property type="project" value="UniProtKB-KW"/>
</dbReference>
<dbReference type="GO" id="GO:0003723">
    <property type="term" value="F:RNA binding"/>
    <property type="evidence" value="ECO:0007669"/>
    <property type="project" value="InterPro"/>
</dbReference>
<sequence>MTEIRAQKKYDNKYKEGFPLLKESFINYNASVYKEGNIFTLLDHKGQFIAKGYFGNQNKGIGWLLSWKKNEHIDRNFFKSKVSEAINNRSGYYQDTNTTAFRVFNGEGDGVGGMTIDYFDGYYLFNWYSEGIYTFRDEIIDMLCELVDYKGIYEKKRFNESRDDLDKEDFVKGERATFPLIVKENGVNIAVNLDDGPMVGVFLDQRDVRKALMSKYAKGKTVLNTFSYTGVFSVFALMGGASMTESVDLAKRSTHLTIEQMTINGIDDSKQSIVVMDVFDYFNRGKQKDKDFDIVILDPPSYARSKKHTFSAAKDYAQLISKALDMTSKEGMLIASTNHSALKREKFWEMIQQGFAARGEKAEIVESFGLPSDFRVNKALKESDYLKVYFLKRRK</sequence>
<dbReference type="Pfam" id="PF10672">
    <property type="entry name" value="Methyltrans_SAM"/>
    <property type="match status" value="1"/>
</dbReference>
<keyword evidence="1 6" id="KW-0489">Methyltransferase</keyword>
<dbReference type="AlphaFoldDB" id="A0A4V2V0G4"/>
<dbReference type="EMBL" id="SMAL01000002">
    <property type="protein sequence ID" value="TCT16057.1"/>
    <property type="molecule type" value="Genomic_DNA"/>
</dbReference>
<comment type="caution">
    <text evidence="6">The sequence shown here is derived from an EMBL/GenBank/DDBJ whole genome shotgun (WGS) entry which is preliminary data.</text>
</comment>
<dbReference type="PANTHER" id="PTHR43042:SF3">
    <property type="entry name" value="RIBOSOMAL RNA LARGE SUBUNIT METHYLTRANSFERASE YWBD-RELATED"/>
    <property type="match status" value="1"/>
</dbReference>
<evidence type="ECO:0000259" key="5">
    <source>
        <dbReference type="Pfam" id="PF17785"/>
    </source>
</evidence>
<dbReference type="CDD" id="cd11572">
    <property type="entry name" value="RlmI_M_like"/>
    <property type="match status" value="1"/>
</dbReference>
<keyword evidence="2 6" id="KW-0808">Transferase</keyword>
<dbReference type="SUPFAM" id="SSF88697">
    <property type="entry name" value="PUA domain-like"/>
    <property type="match status" value="1"/>
</dbReference>
<evidence type="ECO:0000256" key="3">
    <source>
        <dbReference type="ARBA" id="ARBA00022691"/>
    </source>
</evidence>
<dbReference type="SUPFAM" id="SSF53335">
    <property type="entry name" value="S-adenosyl-L-methionine-dependent methyltransferases"/>
    <property type="match status" value="1"/>
</dbReference>
<gene>
    <name evidence="6" type="ORF">EDC18_10273</name>
</gene>
<dbReference type="Proteomes" id="UP000294902">
    <property type="component" value="Unassembled WGS sequence"/>
</dbReference>
<keyword evidence="3" id="KW-0949">S-adenosyl-L-methionine</keyword>
<dbReference type="OrthoDB" id="9805492at2"/>
<reference evidence="6 7" key="1">
    <citation type="submission" date="2019-03" db="EMBL/GenBank/DDBJ databases">
        <title>Genomic Encyclopedia of Type Strains, Phase IV (KMG-IV): sequencing the most valuable type-strain genomes for metagenomic binning, comparative biology and taxonomic classification.</title>
        <authorList>
            <person name="Goeker M."/>
        </authorList>
    </citation>
    <scope>NUCLEOTIDE SEQUENCE [LARGE SCALE GENOMIC DNA]</scope>
    <source>
        <strain evidence="6 7">DSM 24629</strain>
    </source>
</reference>
<dbReference type="InterPro" id="IPR029063">
    <property type="entry name" value="SAM-dependent_MTases_sf"/>
</dbReference>
<dbReference type="Gene3D" id="3.40.50.150">
    <property type="entry name" value="Vaccinia Virus protein VP39"/>
    <property type="match status" value="1"/>
</dbReference>
<evidence type="ECO:0000256" key="1">
    <source>
        <dbReference type="ARBA" id="ARBA00022603"/>
    </source>
</evidence>
<dbReference type="InterPro" id="IPR015947">
    <property type="entry name" value="PUA-like_sf"/>
</dbReference>
<dbReference type="RefSeq" id="WP_132250143.1">
    <property type="nucleotide sequence ID" value="NZ_SMAL01000002.1"/>
</dbReference>
<keyword evidence="7" id="KW-1185">Reference proteome</keyword>
<name>A0A4V2V0G4_9FIRM</name>
<evidence type="ECO:0000256" key="2">
    <source>
        <dbReference type="ARBA" id="ARBA00022679"/>
    </source>
</evidence>
<dbReference type="PANTHER" id="PTHR43042">
    <property type="entry name" value="SAM-DEPENDENT METHYLTRANSFERASE"/>
    <property type="match status" value="1"/>
</dbReference>
<dbReference type="GO" id="GO:0008168">
    <property type="term" value="F:methyltransferase activity"/>
    <property type="evidence" value="ECO:0007669"/>
    <property type="project" value="UniProtKB-KW"/>
</dbReference>
<dbReference type="Gene3D" id="3.30.750.80">
    <property type="entry name" value="RNA methyltransferase domain (HRMD) like"/>
    <property type="match status" value="1"/>
</dbReference>
<evidence type="ECO:0000313" key="7">
    <source>
        <dbReference type="Proteomes" id="UP000294902"/>
    </source>
</evidence>
<evidence type="ECO:0000259" key="4">
    <source>
        <dbReference type="Pfam" id="PF10672"/>
    </source>
</evidence>
<dbReference type="InterPro" id="IPR019614">
    <property type="entry name" value="SAM-dep_methyl-trfase"/>
</dbReference>
<protein>
    <submittedName>
        <fullName evidence="6">23S rRNA (Cytosine1962-C5)-methyltransferase</fullName>
    </submittedName>
</protein>
<accession>A0A4V2V0G4</accession>
<proteinExistence type="predicted"/>
<feature type="domain" description="RlmI-like PUA" evidence="5">
    <location>
        <begin position="7"/>
        <end position="67"/>
    </location>
</feature>
<dbReference type="InterPro" id="IPR036974">
    <property type="entry name" value="PUA_sf"/>
</dbReference>
<dbReference type="Gene3D" id="2.30.130.10">
    <property type="entry name" value="PUA domain"/>
    <property type="match status" value="1"/>
</dbReference>
<dbReference type="InterPro" id="IPR041532">
    <property type="entry name" value="RlmI-like_PUA"/>
</dbReference>